<gene>
    <name evidence="2" type="ORF">ACED35_05050</name>
</gene>
<keyword evidence="2" id="KW-0808">Transferase</keyword>
<dbReference type="InterPro" id="IPR016181">
    <property type="entry name" value="Acyl_CoA_acyltransferase"/>
</dbReference>
<dbReference type="PROSITE" id="PS51186">
    <property type="entry name" value="GNAT"/>
    <property type="match status" value="1"/>
</dbReference>
<name>A0ABV4L116_9GAMM</name>
<evidence type="ECO:0000313" key="2">
    <source>
        <dbReference type="EMBL" id="MEZ8080469.1"/>
    </source>
</evidence>
<evidence type="ECO:0000313" key="3">
    <source>
        <dbReference type="Proteomes" id="UP001569154"/>
    </source>
</evidence>
<feature type="domain" description="N-acetyltransferase" evidence="1">
    <location>
        <begin position="1"/>
        <end position="139"/>
    </location>
</feature>
<keyword evidence="3" id="KW-1185">Reference proteome</keyword>
<comment type="caution">
    <text evidence="2">The sequence shown here is derived from an EMBL/GenBank/DDBJ whole genome shotgun (WGS) entry which is preliminary data.</text>
</comment>
<dbReference type="GO" id="GO:0016746">
    <property type="term" value="F:acyltransferase activity"/>
    <property type="evidence" value="ECO:0007669"/>
    <property type="project" value="UniProtKB-KW"/>
</dbReference>
<dbReference type="Gene3D" id="3.40.630.30">
    <property type="match status" value="1"/>
</dbReference>
<proteinExistence type="predicted"/>
<organism evidence="2 3">
    <name type="scientific">Enterovibrio norvegicus</name>
    <dbReference type="NCBI Taxonomy" id="188144"/>
    <lineage>
        <taxon>Bacteria</taxon>
        <taxon>Pseudomonadati</taxon>
        <taxon>Pseudomonadota</taxon>
        <taxon>Gammaproteobacteria</taxon>
        <taxon>Vibrionales</taxon>
        <taxon>Vibrionaceae</taxon>
        <taxon>Enterovibrio</taxon>
    </lineage>
</organism>
<evidence type="ECO:0000259" key="1">
    <source>
        <dbReference type="PROSITE" id="PS51186"/>
    </source>
</evidence>
<reference evidence="2 3" key="1">
    <citation type="submission" date="2024-06" db="EMBL/GenBank/DDBJ databases">
        <authorList>
            <person name="Steensen K."/>
            <person name="Seneca J."/>
            <person name="Bartlau N."/>
            <person name="Yu A.X."/>
            <person name="Polz M.F."/>
        </authorList>
    </citation>
    <scope>NUCLEOTIDE SEQUENCE [LARGE SCALE GENOMIC DNA]</scope>
    <source>
        <strain evidence="2 3">1F260</strain>
    </source>
</reference>
<sequence length="142" mass="16158">MEFHIVNDPNADDIMDVRRGLIAFNDPFVEDAQDIDVGLYAVDDAGKRVGGIVSKIWGNWMYIRFLWVDPVSSEKGIGTQLMQQMETYAIEQGCHSAWVDTLSFQAKPFYEKCGYQCQMTLDDYPVAHQLHFLTKKLVDTSG</sequence>
<keyword evidence="2" id="KW-0012">Acyltransferase</keyword>
<dbReference type="CDD" id="cd04301">
    <property type="entry name" value="NAT_SF"/>
    <property type="match status" value="1"/>
</dbReference>
<dbReference type="Proteomes" id="UP001569154">
    <property type="component" value="Unassembled WGS sequence"/>
</dbReference>
<accession>A0ABV4L116</accession>
<dbReference type="SUPFAM" id="SSF55729">
    <property type="entry name" value="Acyl-CoA N-acyltransferases (Nat)"/>
    <property type="match status" value="1"/>
</dbReference>
<dbReference type="Pfam" id="PF00583">
    <property type="entry name" value="Acetyltransf_1"/>
    <property type="match status" value="1"/>
</dbReference>
<dbReference type="EC" id="2.3.-.-" evidence="2"/>
<dbReference type="EMBL" id="JBGONM010000008">
    <property type="protein sequence ID" value="MEZ8080469.1"/>
    <property type="molecule type" value="Genomic_DNA"/>
</dbReference>
<dbReference type="InterPro" id="IPR000182">
    <property type="entry name" value="GNAT_dom"/>
</dbReference>
<dbReference type="RefSeq" id="WP_371734753.1">
    <property type="nucleotide sequence ID" value="NZ_JBGONM010000008.1"/>
</dbReference>
<protein>
    <submittedName>
        <fullName evidence="2">GNAT family N-acetyltransferase</fullName>
        <ecNumber evidence="2">2.3.-.-</ecNumber>
    </submittedName>
</protein>